<feature type="repeat" description="TPR" evidence="3">
    <location>
        <begin position="92"/>
        <end position="125"/>
    </location>
</feature>
<dbReference type="SMART" id="SM00028">
    <property type="entry name" value="TPR"/>
    <property type="match status" value="17"/>
</dbReference>
<keyword evidence="2 3" id="KW-0802">TPR repeat</keyword>
<dbReference type="InterPro" id="IPR006935">
    <property type="entry name" value="Helicase/UvrB_N"/>
</dbReference>
<dbReference type="GO" id="GO:0003677">
    <property type="term" value="F:DNA binding"/>
    <property type="evidence" value="ECO:0007669"/>
    <property type="project" value="InterPro"/>
</dbReference>
<evidence type="ECO:0000256" key="2">
    <source>
        <dbReference type="ARBA" id="ARBA00022803"/>
    </source>
</evidence>
<feature type="repeat" description="TPR" evidence="3">
    <location>
        <begin position="330"/>
        <end position="363"/>
    </location>
</feature>
<dbReference type="PROSITE" id="PS50005">
    <property type="entry name" value="TPR"/>
    <property type="match status" value="15"/>
</dbReference>
<evidence type="ECO:0000313" key="6">
    <source>
        <dbReference type="EMBL" id="KTD25517.1"/>
    </source>
</evidence>
<evidence type="ECO:0000313" key="7">
    <source>
        <dbReference type="Proteomes" id="UP000054908"/>
    </source>
</evidence>
<dbReference type="GO" id="GO:0016787">
    <property type="term" value="F:hydrolase activity"/>
    <property type="evidence" value="ECO:0007669"/>
    <property type="project" value="InterPro"/>
</dbReference>
<dbReference type="Pfam" id="PF04851">
    <property type="entry name" value="ResIII"/>
    <property type="match status" value="1"/>
</dbReference>
<feature type="repeat" description="TPR" evidence="3">
    <location>
        <begin position="194"/>
        <end position="227"/>
    </location>
</feature>
<dbReference type="OrthoDB" id="5651401at2"/>
<feature type="repeat" description="TPR" evidence="3">
    <location>
        <begin position="601"/>
        <end position="634"/>
    </location>
</feature>
<dbReference type="InterPro" id="IPR027417">
    <property type="entry name" value="P-loop_NTPase"/>
</dbReference>
<dbReference type="InterPro" id="IPR011990">
    <property type="entry name" value="TPR-like_helical_dom_sf"/>
</dbReference>
<dbReference type="RefSeq" id="WP_058452638.1">
    <property type="nucleotide sequence ID" value="NZ_CAAAIB010000002.1"/>
</dbReference>
<dbReference type="PANTHER" id="PTHR44858:SF1">
    <property type="entry name" value="UDP-N-ACETYLGLUCOSAMINE--PEPTIDE N-ACETYLGLUCOSAMINYLTRANSFERASE SPINDLY-RELATED"/>
    <property type="match status" value="1"/>
</dbReference>
<organism evidence="6 7">
    <name type="scientific">Legionella maceachernii</name>
    <dbReference type="NCBI Taxonomy" id="466"/>
    <lineage>
        <taxon>Bacteria</taxon>
        <taxon>Pseudomonadati</taxon>
        <taxon>Pseudomonadota</taxon>
        <taxon>Gammaproteobacteria</taxon>
        <taxon>Legionellales</taxon>
        <taxon>Legionellaceae</taxon>
        <taxon>Legionella</taxon>
    </lineage>
</organism>
<dbReference type="PANTHER" id="PTHR44858">
    <property type="entry name" value="TETRATRICOPEPTIDE REPEAT PROTEIN 6"/>
    <property type="match status" value="1"/>
</dbReference>
<reference evidence="6 7" key="1">
    <citation type="submission" date="2015-11" db="EMBL/GenBank/DDBJ databases">
        <title>Genomic analysis of 38 Legionella species identifies large and diverse effector repertoires.</title>
        <authorList>
            <person name="Burstein D."/>
            <person name="Amaro F."/>
            <person name="Zusman T."/>
            <person name="Lifshitz Z."/>
            <person name="Cohen O."/>
            <person name="Gilbert J.A."/>
            <person name="Pupko T."/>
            <person name="Shuman H.A."/>
            <person name="Segal G."/>
        </authorList>
    </citation>
    <scope>NUCLEOTIDE SEQUENCE [LARGE SCALE GENOMIC DNA]</scope>
    <source>
        <strain evidence="6 7">PX-1-G2-E2</strain>
    </source>
</reference>
<dbReference type="Gene3D" id="1.25.40.10">
    <property type="entry name" value="Tetratricopeptide repeat domain"/>
    <property type="match status" value="6"/>
</dbReference>
<dbReference type="EMBL" id="LNYL01000044">
    <property type="protein sequence ID" value="KTD25517.1"/>
    <property type="molecule type" value="Genomic_DNA"/>
</dbReference>
<dbReference type="PROSITE" id="PS51192">
    <property type="entry name" value="HELICASE_ATP_BIND_1"/>
    <property type="match status" value="1"/>
</dbReference>
<feature type="repeat" description="TPR" evidence="3">
    <location>
        <begin position="466"/>
        <end position="499"/>
    </location>
</feature>
<feature type="repeat" description="TPR" evidence="3">
    <location>
        <begin position="126"/>
        <end position="159"/>
    </location>
</feature>
<name>A0A0W0VZW2_9GAMM</name>
<keyword evidence="1" id="KW-0677">Repeat</keyword>
<feature type="repeat" description="TPR" evidence="3">
    <location>
        <begin position="432"/>
        <end position="465"/>
    </location>
</feature>
<dbReference type="GO" id="GO:0046813">
    <property type="term" value="P:receptor-mediated virion attachment to host cell"/>
    <property type="evidence" value="ECO:0007669"/>
    <property type="project" value="TreeGrafter"/>
</dbReference>
<dbReference type="Pfam" id="PF13414">
    <property type="entry name" value="TPR_11"/>
    <property type="match status" value="2"/>
</dbReference>
<dbReference type="Pfam" id="PF13432">
    <property type="entry name" value="TPR_16"/>
    <property type="match status" value="6"/>
</dbReference>
<dbReference type="SUPFAM" id="SSF48452">
    <property type="entry name" value="TPR-like"/>
    <property type="match status" value="3"/>
</dbReference>
<dbReference type="STRING" id="466.Lmac_1881"/>
<dbReference type="SMART" id="SM00487">
    <property type="entry name" value="DEXDc"/>
    <property type="match status" value="1"/>
</dbReference>
<feature type="region of interest" description="Disordered" evidence="4">
    <location>
        <begin position="704"/>
        <end position="763"/>
    </location>
</feature>
<keyword evidence="7" id="KW-1185">Reference proteome</keyword>
<feature type="compositionally biased region" description="Polar residues" evidence="4">
    <location>
        <begin position="735"/>
        <end position="753"/>
    </location>
</feature>
<feature type="repeat" description="TPR" evidence="3">
    <location>
        <begin position="160"/>
        <end position="193"/>
    </location>
</feature>
<feature type="domain" description="Helicase ATP-binding" evidence="5">
    <location>
        <begin position="1228"/>
        <end position="1404"/>
    </location>
</feature>
<feature type="region of interest" description="Disordered" evidence="4">
    <location>
        <begin position="1"/>
        <end position="21"/>
    </location>
</feature>
<evidence type="ECO:0000259" key="5">
    <source>
        <dbReference type="PROSITE" id="PS51192"/>
    </source>
</evidence>
<feature type="repeat" description="TPR" evidence="3">
    <location>
        <begin position="58"/>
        <end position="91"/>
    </location>
</feature>
<gene>
    <name evidence="6" type="ORF">Lmac_1881</name>
</gene>
<sequence>MPNKSRLNENTRPLKKAKATSEFSGQLETQINNLMKNKQFDDVLVILNYFLSNLPNASNAKIKRSEVYCLMGQFDNALTDLSDALAQDPNNVFALARRGDVYRQKNQLDNALTDLNAALAQQPNNVFALARRGDVYRQKNQLDNALTDLSAALAQQPNNVFALARRGDIYRQKNQFDNALTDLSAALAQQPNIVFVLTRRGDVYRQKNQFDNALTDLNAALAQQPNHVFALARRGEVYRQKNEFDNALMDLNAALAQDPNYLFALVRRVEVYRQTNNFNNALTDLNALLAQRPNDVFALGRRGEVYRQTNQLDNALTDLNAALAQKPNDGFALAIRGEIYRQMNQFDNALRDLNAALAQKPNDVFALAIRGEVYRRKNEFDNALMDLNAALAQDPNYVFALARRGEVYRQKNEFDNALMDLNAALAQDPNDVFALAIRGEVYRQMNQFDNALTDLNALLALQPNHVFALARRGEVYRQTSQLDNALTDLNAALALQPNDVFALARRGDVYRQTNQLDNALTDLNAALALQPNDVFALARRGEVYRQTNPFDALTDFNAALALQPNDVFALARRGEVYRQSNQFDNALTDLNAALALQPNDVFALARRGAVYRQMGDLDNALVDLNKAFDNSPQDGFILHQRSLVYWQQNKNDAALNDLDAWESQSEEHVAEFVQVAEIAEEETSSEPTPKESLVSKDFSSNPIRIEASDEQVLPETSGLSLTPTPMETDNLAFGSINTEEQAGSSTGSQNSGEETSRTTKEFKKPWQKNALFSAKYSAKYERLPPAPIRLFHTHRNNYSQVFDFKTLESCELSENTMGARRLISLSIGQSTFRLSTMKREHPASDETVTFIFAGRKENAMLPHPAALGDKQRLLLVVSAGEYKSFSNLNYTDAVEFLIIDSLESSTHGSYQIEDIQARRLAAFILSFHWQLKHCVYLDDNLELIQSTPNYPALSTWAEITDVLKADRDKEKAVLCGMQTFSYKPHYYVEPDYCYKLFNLDFQQLTQLLHLETADDVFILGYPAKYSGYCMQDFYFQMIIDFALYAANSKQETGHLMKKLVYLPPMESISLKRMKQNQNAAKAYTRGLIEDILTITTDEFVPQGIREEYVQLMKESLMHLHNEIKRSFNLMSKKRRELVTRDFRSIVQANNQIAPSESFNNLEPELLEKNAKKPKKSAKPIPINDNFLRTNWVGCQISALAPAEVVDTYLQEKPVSDSLYPHQLAAIKMISRCNQSHGVLKMATGSGKTRVQIVFANFLIKRNPNAVIHIVVPTVQLVNQFYQEFVQTLDTLEESGAIKKENIVPVHSKENGVAAGLITLNTIFRSEASVYIFCEASYSKMLATAEKNLANHRAPLLIMLDEFHLYKHKARILMDSGVSTLGFSATPGPDIVPLYEFNRADSRAALRTAPLIIDRLSYSLNLEKNEKKHNKIAVLIRHHRHPMGKPLACYKGIIYTSSIEEANDLTSAINEEAGEQLAQAIHSQVKDYKKWIELFRKKSLETPAILVVVDMLGTGYDDKDVVWGLFAKNNGVGVENHSQMAGRGLRLNSDYPEKIAYMLTDDDLLFDIQEIYKDEDALIMAHPDYYTYNREVIYLELLNAVEKQRPFKHYSAMFRHNKLNYSLSKHLILLMKALDSNEQEWVQGLLSENRVLKKNWKDQRGKVFNLIGTFLNEVIGLQEGHQDPLKARLFTVDAFQNVLNAVHSHSSALLKQLLTDASVQRTLTEQFKKVSGEYFTIFQQYRSLVNSPNTLPNRYGFLQRLDRPRGSNFYLQEPMVSNTYSSQSSL</sequence>
<dbReference type="SUPFAM" id="SSF52540">
    <property type="entry name" value="P-loop containing nucleoside triphosphate hydrolases"/>
    <property type="match status" value="1"/>
</dbReference>
<feature type="compositionally biased region" description="Basic and acidic residues" evidence="4">
    <location>
        <begin position="754"/>
        <end position="763"/>
    </location>
</feature>
<feature type="compositionally biased region" description="Polar residues" evidence="4">
    <location>
        <begin position="717"/>
        <end position="727"/>
    </location>
</feature>
<feature type="repeat" description="TPR" evidence="3">
    <location>
        <begin position="228"/>
        <end position="261"/>
    </location>
</feature>
<evidence type="ECO:0000256" key="4">
    <source>
        <dbReference type="SAM" id="MobiDB-lite"/>
    </source>
</evidence>
<feature type="repeat" description="TPR" evidence="3">
    <location>
        <begin position="364"/>
        <end position="397"/>
    </location>
</feature>
<feature type="repeat" description="TPR" evidence="3">
    <location>
        <begin position="296"/>
        <end position="329"/>
    </location>
</feature>
<feature type="repeat" description="TPR" evidence="3">
    <location>
        <begin position="398"/>
        <end position="431"/>
    </location>
</feature>
<feature type="repeat" description="TPR" evidence="3">
    <location>
        <begin position="500"/>
        <end position="533"/>
    </location>
</feature>
<proteinExistence type="predicted"/>
<evidence type="ECO:0000256" key="3">
    <source>
        <dbReference type="PROSITE-ProRule" id="PRU00339"/>
    </source>
</evidence>
<dbReference type="InterPro" id="IPR014001">
    <property type="entry name" value="Helicase_ATP-bd"/>
</dbReference>
<dbReference type="InterPro" id="IPR019734">
    <property type="entry name" value="TPR_rpt"/>
</dbReference>
<dbReference type="InterPro" id="IPR050498">
    <property type="entry name" value="Ycf3"/>
</dbReference>
<protein>
    <submittedName>
        <fullName evidence="6">Protein with TPR motifs (Protein-protein interaction motif)</fullName>
    </submittedName>
</protein>
<feature type="repeat" description="TPR" evidence="3">
    <location>
        <begin position="567"/>
        <end position="600"/>
    </location>
</feature>
<dbReference type="PATRIC" id="fig|466.6.peg.1984"/>
<dbReference type="GO" id="GO:0005524">
    <property type="term" value="F:ATP binding"/>
    <property type="evidence" value="ECO:0007669"/>
    <property type="project" value="InterPro"/>
</dbReference>
<evidence type="ECO:0000256" key="1">
    <source>
        <dbReference type="ARBA" id="ARBA00022737"/>
    </source>
</evidence>
<dbReference type="Proteomes" id="UP000054908">
    <property type="component" value="Unassembled WGS sequence"/>
</dbReference>
<comment type="caution">
    <text evidence="6">The sequence shown here is derived from an EMBL/GenBank/DDBJ whole genome shotgun (WGS) entry which is preliminary data.</text>
</comment>
<dbReference type="GO" id="GO:0009279">
    <property type="term" value="C:cell outer membrane"/>
    <property type="evidence" value="ECO:0007669"/>
    <property type="project" value="TreeGrafter"/>
</dbReference>
<accession>A0A0W0VZW2</accession>
<dbReference type="Gene3D" id="3.40.50.300">
    <property type="entry name" value="P-loop containing nucleotide triphosphate hydrolases"/>
    <property type="match status" value="2"/>
</dbReference>